<feature type="region of interest" description="Disordered" evidence="1">
    <location>
        <begin position="55"/>
        <end position="83"/>
    </location>
</feature>
<gene>
    <name evidence="2" type="ORF">PK98_14770</name>
</gene>
<comment type="caution">
    <text evidence="2">The sequence shown here is derived from an EMBL/GenBank/DDBJ whole genome shotgun (WGS) entry which is preliminary data.</text>
</comment>
<sequence>MMYSRCAPGARSLLRGDLGVMGEPERQLFADGARTAPEVHADIVALDDAEKASAMPLDGGELTGVISGTRPMPRAKRRVSSVT</sequence>
<dbReference type="EMBL" id="JTDN01000003">
    <property type="protein sequence ID" value="KHL24238.1"/>
    <property type="molecule type" value="Genomic_DNA"/>
</dbReference>
<dbReference type="Proteomes" id="UP000030988">
    <property type="component" value="Unassembled WGS sequence"/>
</dbReference>
<proteinExistence type="predicted"/>
<evidence type="ECO:0000313" key="2">
    <source>
        <dbReference type="EMBL" id="KHL24238.1"/>
    </source>
</evidence>
<accession>A0A0B2BRT0</accession>
<keyword evidence="3" id="KW-1185">Reference proteome</keyword>
<name>A0A0B2BRT0_9SPHN</name>
<organism evidence="2 3">
    <name type="scientific">Croceibacterium mercuriale</name>
    <dbReference type="NCBI Taxonomy" id="1572751"/>
    <lineage>
        <taxon>Bacteria</taxon>
        <taxon>Pseudomonadati</taxon>
        <taxon>Pseudomonadota</taxon>
        <taxon>Alphaproteobacteria</taxon>
        <taxon>Sphingomonadales</taxon>
        <taxon>Erythrobacteraceae</taxon>
        <taxon>Croceibacterium</taxon>
    </lineage>
</organism>
<feature type="compositionally biased region" description="Basic residues" evidence="1">
    <location>
        <begin position="73"/>
        <end position="83"/>
    </location>
</feature>
<reference evidence="2 3" key="1">
    <citation type="submission" date="2014-11" db="EMBL/GenBank/DDBJ databases">
        <title>Draft genome sequence of Kirrobacter mercurialis.</title>
        <authorList>
            <person name="Coil D.A."/>
            <person name="Eisen J.A."/>
        </authorList>
    </citation>
    <scope>NUCLEOTIDE SEQUENCE [LARGE SCALE GENOMIC DNA]</scope>
    <source>
        <strain evidence="2 3">Coronado</strain>
    </source>
</reference>
<protein>
    <submittedName>
        <fullName evidence="2">Uncharacterized protein</fullName>
    </submittedName>
</protein>
<evidence type="ECO:0000256" key="1">
    <source>
        <dbReference type="SAM" id="MobiDB-lite"/>
    </source>
</evidence>
<dbReference type="AlphaFoldDB" id="A0A0B2BRT0"/>
<evidence type="ECO:0000313" key="3">
    <source>
        <dbReference type="Proteomes" id="UP000030988"/>
    </source>
</evidence>